<feature type="region of interest" description="Disordered" evidence="1">
    <location>
        <begin position="47"/>
        <end position="87"/>
    </location>
</feature>
<proteinExistence type="predicted"/>
<reference evidence="2 3" key="1">
    <citation type="journal article" date="2021" name="Elife">
        <title>Chloroplast acquisition without the gene transfer in kleptoplastic sea slugs, Plakobranchus ocellatus.</title>
        <authorList>
            <person name="Maeda T."/>
            <person name="Takahashi S."/>
            <person name="Yoshida T."/>
            <person name="Shimamura S."/>
            <person name="Takaki Y."/>
            <person name="Nagai Y."/>
            <person name="Toyoda A."/>
            <person name="Suzuki Y."/>
            <person name="Arimoto A."/>
            <person name="Ishii H."/>
            <person name="Satoh N."/>
            <person name="Nishiyama T."/>
            <person name="Hasebe M."/>
            <person name="Maruyama T."/>
            <person name="Minagawa J."/>
            <person name="Obokata J."/>
            <person name="Shigenobu S."/>
        </authorList>
    </citation>
    <scope>NUCLEOTIDE SEQUENCE [LARGE SCALE GENOMIC DNA]</scope>
</reference>
<evidence type="ECO:0000313" key="2">
    <source>
        <dbReference type="EMBL" id="GFO23054.1"/>
    </source>
</evidence>
<accession>A0AAV4BXC7</accession>
<gene>
    <name evidence="2" type="ORF">PoB_004955900</name>
</gene>
<name>A0AAV4BXC7_9GAST</name>
<evidence type="ECO:0000313" key="3">
    <source>
        <dbReference type="Proteomes" id="UP000735302"/>
    </source>
</evidence>
<sequence length="175" mass="19841">MSASIYGRCVSVYPNDLPSPTRKERSHIFRAYGSTCDLHTDVRNGANIKINEEKTKEEEEEEEEEKEENEEEEETRGRRRRRKKKNEVDEVKIHKYHGCRAITPHGAGVKVSTVVSPRCAGVVISTVVTPRCAGVMISTVVNPRCAGVVLQHSGIIEHWRDLEHISVSLKFRSVF</sequence>
<dbReference type="Proteomes" id="UP000735302">
    <property type="component" value="Unassembled WGS sequence"/>
</dbReference>
<keyword evidence="3" id="KW-1185">Reference proteome</keyword>
<feature type="compositionally biased region" description="Acidic residues" evidence="1">
    <location>
        <begin position="58"/>
        <end position="74"/>
    </location>
</feature>
<dbReference type="EMBL" id="BLXT01005500">
    <property type="protein sequence ID" value="GFO23054.1"/>
    <property type="molecule type" value="Genomic_DNA"/>
</dbReference>
<comment type="caution">
    <text evidence="2">The sequence shown here is derived from an EMBL/GenBank/DDBJ whole genome shotgun (WGS) entry which is preliminary data.</text>
</comment>
<evidence type="ECO:0000256" key="1">
    <source>
        <dbReference type="SAM" id="MobiDB-lite"/>
    </source>
</evidence>
<protein>
    <submittedName>
        <fullName evidence="2">Uncharacterized protein</fullName>
    </submittedName>
</protein>
<dbReference type="AlphaFoldDB" id="A0AAV4BXC7"/>
<organism evidence="2 3">
    <name type="scientific">Plakobranchus ocellatus</name>
    <dbReference type="NCBI Taxonomy" id="259542"/>
    <lineage>
        <taxon>Eukaryota</taxon>
        <taxon>Metazoa</taxon>
        <taxon>Spiralia</taxon>
        <taxon>Lophotrochozoa</taxon>
        <taxon>Mollusca</taxon>
        <taxon>Gastropoda</taxon>
        <taxon>Heterobranchia</taxon>
        <taxon>Euthyneura</taxon>
        <taxon>Panpulmonata</taxon>
        <taxon>Sacoglossa</taxon>
        <taxon>Placobranchoidea</taxon>
        <taxon>Plakobranchidae</taxon>
        <taxon>Plakobranchus</taxon>
    </lineage>
</organism>